<dbReference type="EC" id="6.1.1.9" evidence="4"/>
<dbReference type="GO" id="GO:0004832">
    <property type="term" value="F:valine-tRNA ligase activity"/>
    <property type="evidence" value="ECO:0007669"/>
    <property type="project" value="UniProtKB-EC"/>
</dbReference>
<dbReference type="InterPro" id="IPR001412">
    <property type="entry name" value="aa-tRNA-synth_I_CS"/>
</dbReference>
<keyword evidence="21" id="KW-1185">Reference proteome</keyword>
<keyword evidence="5" id="KW-0963">Cytoplasm</keyword>
<sequence>MEDGAERWVVQQANRNRSAMRRFELGQRFWPKAASDRDAGDRRGRPAFDDSRRGTTTTSNCCPPAPDQPPRSRFTSTTAFFAPALAVALVAAAACRILSTNVPQNTASVSEIRVENLEPAPSMARVYADVNANMPRSYWDYDSVNISWGVLENYEVVRKIGRGKYSEVFEGINVVNYQKCVIKVLKPVKKKKIKREIKILQNLSGGPNIVALLDVVRDNQSKTPSLIFEYVNNTDFRSLYPKFQDYDVRYYIFELLKALDFCHSKGIMHRDVKPHNVMIDHEKRKLRLIDWGLAEFYHAGTEYNVRVASRYFKGPELLVDFQEYDYSLDMWSLGAMFASMIFRKEPFFHGNSNSDQLVKIAKVLGTEDLFDYLDKYDIELDAQYDDILGRFPKKSWHSFINAENQRFVSNDALDFLDKLLRYDHQERLTAKEAMAHPYFNPGDSFLRTNVYNYDCFESPTMRHLGIARQLRTLRTGDPGSVHSGPSTDPLNSISSVFLEAIEDMATGGRGMGGSNRANRRQDLDRPAAALAESWSHSSPVIARRPLPLPHLQPAGKIFKTLSRALIGRPPLRISRPLRYTRAFSSKMAHNHASHNPTGEKTGPATGPPPPVSSETATAAVNAAQQDPVGQQAPGKDGEVKQKTPKQLEKERQKAEKAKKFAEKEAKKQALAAATTKNASKKKATAKEEIPPYVEETSKGEKKILKSLDDEYHKAYIPSVVESAWYDWWEKEGFFQPEFGSDGNVKSAGYFVISEPPPNVTGALHCGHALANALQDTMIRWNRMRGLTTLYLPGCDHAGISTQSVVEKMLWRREKKTRHDLGRQDMVKRIWEWKGEYHQRINNVLRRMGGSFDWTREAFTMDDNLSEAVTETFVRLHEEGLIYRSDRLVNWCTTLRTALSNLEVDNKDIEGRTLLDVPGYERKVEFGVITHFKYPIEGSEETIEVATTRPETMLGDTGIAVHPDDKRYKHLVGKKAKHPFVDRLLPIVADTYVDPEFGTGAVKITPAHDPNDFSLGQRHKLEFINILTDDGLLNQHGGQFADQKRFDVRYTVVDELTKLGLFVKKENNPMRIPLCQRTKDVIEPIIKPQWWMRMKGLAEPAIEAVRKGDIKIRPATAEADYFRWLENIQDWCLSRQLWWGHQAPAYFVQIEGENNSDSDDAYWVVGRTDEEAQEKAAKKFPGKKFTLRRDEDVLDTWFSSGLWPFSTLGWPKETPDMSKLYPTSVLETGWDILFFWVARMIMFGLKLTDNVPFREVYCHSLIRDSEGRKMSKSLGNVIDPVDIMEGIQLDQLHAKLLDGNLDPKELKTATKYQQTAFPQGIPECGADALRYSLVYYTTGGGDINFDVKVMHAFRRFCNKIYQATKYVLGKIDADYVPQKSSEKTGKETLAERWILHKLSIASRDINKALEEREFAKSTQIAWHYFHDDLCDVFIEYTKPIIQDGTPEARRSAIDTLYTALEGGLTMLHPYMPFLTEELWQRLVRRPGDETKTIMRAAYPQYRVDWDDAKSEASYELVLEAAAAARSLAAQHSLKGARAQVKLGKADEEAAGSVESVKWLSGKAIGEVKLLAEGDAEPTESWKSSTTENGSKVFIEVPARPLSEEKKVQELEKKLEKTKV</sequence>
<evidence type="ECO:0000256" key="3">
    <source>
        <dbReference type="ARBA" id="ARBA00012513"/>
    </source>
</evidence>
<keyword evidence="8" id="KW-0808">Transferase</keyword>
<dbReference type="PANTHER" id="PTHR11946:SF109">
    <property type="entry name" value="VALINE--TRNA LIGASE"/>
    <property type="match status" value="1"/>
</dbReference>
<evidence type="ECO:0000256" key="12">
    <source>
        <dbReference type="ARBA" id="ARBA00022917"/>
    </source>
</evidence>
<feature type="region of interest" description="Disordered" evidence="18">
    <location>
        <begin position="586"/>
        <end position="697"/>
    </location>
</feature>
<keyword evidence="9 17" id="KW-0547">Nucleotide-binding</keyword>
<feature type="compositionally biased region" description="Basic and acidic residues" evidence="18">
    <location>
        <begin position="34"/>
        <end position="53"/>
    </location>
</feature>
<dbReference type="Pfam" id="PF00069">
    <property type="entry name" value="Pkinase"/>
    <property type="match status" value="1"/>
</dbReference>
<dbReference type="InterPro" id="IPR014729">
    <property type="entry name" value="Rossmann-like_a/b/a_fold"/>
</dbReference>
<evidence type="ECO:0000256" key="11">
    <source>
        <dbReference type="ARBA" id="ARBA00022840"/>
    </source>
</evidence>
<dbReference type="InterPro" id="IPR011009">
    <property type="entry name" value="Kinase-like_dom_sf"/>
</dbReference>
<evidence type="ECO:0000313" key="20">
    <source>
        <dbReference type="EMBL" id="KAF4310178.1"/>
    </source>
</evidence>
<dbReference type="CDD" id="cd14132">
    <property type="entry name" value="STKc_CK2_alpha"/>
    <property type="match status" value="1"/>
</dbReference>
<dbReference type="InterPro" id="IPR013155">
    <property type="entry name" value="M/V/L/I-tRNA-synth_anticd-bd"/>
</dbReference>
<evidence type="ECO:0000313" key="21">
    <source>
        <dbReference type="Proteomes" id="UP000572817"/>
    </source>
</evidence>
<keyword evidence="6" id="KW-0723">Serine/threonine-protein kinase</keyword>
<dbReference type="SUPFAM" id="SSF50677">
    <property type="entry name" value="ValRS/IleRS/LeuRS editing domain"/>
    <property type="match status" value="1"/>
</dbReference>
<evidence type="ECO:0000256" key="4">
    <source>
        <dbReference type="ARBA" id="ARBA00013169"/>
    </source>
</evidence>
<dbReference type="GO" id="GO:0004674">
    <property type="term" value="F:protein serine/threonine kinase activity"/>
    <property type="evidence" value="ECO:0007669"/>
    <property type="project" value="UniProtKB-KW"/>
</dbReference>
<dbReference type="SUPFAM" id="SSF47323">
    <property type="entry name" value="Anticodon-binding domain of a subclass of class I aminoacyl-tRNA synthetases"/>
    <property type="match status" value="1"/>
</dbReference>
<dbReference type="NCBIfam" id="NF004349">
    <property type="entry name" value="PRK05729.1"/>
    <property type="match status" value="1"/>
</dbReference>
<protein>
    <recommendedName>
        <fullName evidence="15">Valyl-tRNA synthetase</fullName>
        <ecNumber evidence="3">2.7.11.1</ecNumber>
        <ecNumber evidence="4">6.1.1.9</ecNumber>
    </recommendedName>
</protein>
<reference evidence="20" key="1">
    <citation type="submission" date="2020-04" db="EMBL/GenBank/DDBJ databases">
        <title>Genome Assembly and Annotation of Botryosphaeria dothidea sdau 11-99, a Latent Pathogen of Apple Fruit Ring Rot in China.</title>
        <authorList>
            <person name="Yu C."/>
            <person name="Diao Y."/>
            <person name="Lu Q."/>
            <person name="Zhao J."/>
            <person name="Cui S."/>
            <person name="Peng C."/>
            <person name="He B."/>
            <person name="Liu H."/>
        </authorList>
    </citation>
    <scope>NUCLEOTIDE SEQUENCE [LARGE SCALE GENOMIC DNA]</scope>
    <source>
        <strain evidence="20">Sdau11-99</strain>
    </source>
</reference>
<name>A0A8H4J0Z1_9PEZI</name>
<evidence type="ECO:0000256" key="5">
    <source>
        <dbReference type="ARBA" id="ARBA00022490"/>
    </source>
</evidence>
<evidence type="ECO:0000256" key="9">
    <source>
        <dbReference type="ARBA" id="ARBA00022741"/>
    </source>
</evidence>
<dbReference type="PROSITE" id="PS50011">
    <property type="entry name" value="PROTEIN_KINASE_DOM"/>
    <property type="match status" value="1"/>
</dbReference>
<accession>A0A8H4J0Z1</accession>
<evidence type="ECO:0000256" key="6">
    <source>
        <dbReference type="ARBA" id="ARBA00022527"/>
    </source>
</evidence>
<dbReference type="OrthoDB" id="629407at2759"/>
<evidence type="ECO:0000256" key="1">
    <source>
        <dbReference type="ARBA" id="ARBA00004496"/>
    </source>
</evidence>
<dbReference type="FunFam" id="3.40.50.620:FF:000020">
    <property type="entry name" value="Valine--tRNA ligase, mitochondrial"/>
    <property type="match status" value="1"/>
</dbReference>
<dbReference type="Proteomes" id="UP000572817">
    <property type="component" value="Unassembled WGS sequence"/>
</dbReference>
<dbReference type="FunFam" id="3.30.200.20:FF:000088">
    <property type="entry name" value="Casein kinase II subunit alpha"/>
    <property type="match status" value="1"/>
</dbReference>
<gene>
    <name evidence="20" type="ORF">GTA08_BOTSDO02482</name>
</gene>
<dbReference type="PROSITE" id="PS00178">
    <property type="entry name" value="AA_TRNA_LIGASE_I"/>
    <property type="match status" value="1"/>
</dbReference>
<comment type="similarity">
    <text evidence="2">Belongs to the class-I aminoacyl-tRNA synthetase family.</text>
</comment>
<dbReference type="GO" id="GO:0002161">
    <property type="term" value="F:aminoacyl-tRNA deacylase activity"/>
    <property type="evidence" value="ECO:0007669"/>
    <property type="project" value="InterPro"/>
</dbReference>
<keyword evidence="10" id="KW-0418">Kinase</keyword>
<dbReference type="Pfam" id="PF08264">
    <property type="entry name" value="Anticodon_1"/>
    <property type="match status" value="1"/>
</dbReference>
<keyword evidence="12" id="KW-0648">Protein biosynthesis</keyword>
<feature type="domain" description="Protein kinase" evidence="19">
    <location>
        <begin position="154"/>
        <end position="439"/>
    </location>
</feature>
<feature type="compositionally biased region" description="Basic and acidic residues" evidence="18">
    <location>
        <begin position="635"/>
        <end position="667"/>
    </location>
</feature>
<dbReference type="GO" id="GO:0005524">
    <property type="term" value="F:ATP binding"/>
    <property type="evidence" value="ECO:0007669"/>
    <property type="project" value="UniProtKB-UniRule"/>
</dbReference>
<dbReference type="PROSITE" id="PS00108">
    <property type="entry name" value="PROTEIN_KINASE_ST"/>
    <property type="match status" value="1"/>
</dbReference>
<evidence type="ECO:0000256" key="10">
    <source>
        <dbReference type="ARBA" id="ARBA00022777"/>
    </source>
</evidence>
<evidence type="ECO:0000256" key="17">
    <source>
        <dbReference type="PROSITE-ProRule" id="PRU10141"/>
    </source>
</evidence>
<evidence type="ECO:0000256" key="13">
    <source>
        <dbReference type="ARBA" id="ARBA00023054"/>
    </source>
</evidence>
<dbReference type="InterPro" id="IPR000719">
    <property type="entry name" value="Prot_kinase_dom"/>
</dbReference>
<dbReference type="InterPro" id="IPR045216">
    <property type="entry name" value="CK2_alpha"/>
</dbReference>
<evidence type="ECO:0000256" key="16">
    <source>
        <dbReference type="ARBA" id="ARBA00047552"/>
    </source>
</evidence>
<keyword evidence="7" id="KW-0436">Ligase</keyword>
<feature type="compositionally biased region" description="Basic and acidic residues" evidence="18">
    <location>
        <begin position="684"/>
        <end position="697"/>
    </location>
</feature>
<dbReference type="PROSITE" id="PS00107">
    <property type="entry name" value="PROTEIN_KINASE_ATP"/>
    <property type="match status" value="1"/>
</dbReference>
<feature type="compositionally biased region" description="Low complexity" evidence="18">
    <location>
        <begin position="668"/>
        <end position="677"/>
    </location>
</feature>
<dbReference type="FunFam" id="3.90.740.10:FF:000008">
    <property type="entry name" value="Valine--tRNA ligase, mitochondrial"/>
    <property type="match status" value="1"/>
</dbReference>
<evidence type="ECO:0000256" key="7">
    <source>
        <dbReference type="ARBA" id="ARBA00022598"/>
    </source>
</evidence>
<dbReference type="GO" id="GO:0006438">
    <property type="term" value="P:valyl-tRNA aminoacylation"/>
    <property type="evidence" value="ECO:0007669"/>
    <property type="project" value="InterPro"/>
</dbReference>
<dbReference type="FunFam" id="3.40.50.620:FF:000078">
    <property type="entry name" value="Valine--tRNA ligase, mitochondrial"/>
    <property type="match status" value="1"/>
</dbReference>
<comment type="caution">
    <text evidence="20">The sequence shown here is derived from an EMBL/GenBank/DDBJ whole genome shotgun (WGS) entry which is preliminary data.</text>
</comment>
<organism evidence="20 21">
    <name type="scientific">Botryosphaeria dothidea</name>
    <dbReference type="NCBI Taxonomy" id="55169"/>
    <lineage>
        <taxon>Eukaryota</taxon>
        <taxon>Fungi</taxon>
        <taxon>Dikarya</taxon>
        <taxon>Ascomycota</taxon>
        <taxon>Pezizomycotina</taxon>
        <taxon>Dothideomycetes</taxon>
        <taxon>Dothideomycetes incertae sedis</taxon>
        <taxon>Botryosphaeriales</taxon>
        <taxon>Botryosphaeriaceae</taxon>
        <taxon>Botryosphaeria</taxon>
    </lineage>
</organism>
<dbReference type="SMART" id="SM00220">
    <property type="entry name" value="S_TKc"/>
    <property type="match status" value="1"/>
</dbReference>
<dbReference type="PRINTS" id="PR00986">
    <property type="entry name" value="TRNASYNTHVAL"/>
</dbReference>
<dbReference type="PANTHER" id="PTHR11946">
    <property type="entry name" value="VALYL-TRNA SYNTHETASES"/>
    <property type="match status" value="1"/>
</dbReference>
<dbReference type="CDD" id="cd00817">
    <property type="entry name" value="ValRS_core"/>
    <property type="match status" value="1"/>
</dbReference>
<evidence type="ECO:0000256" key="2">
    <source>
        <dbReference type="ARBA" id="ARBA00005594"/>
    </source>
</evidence>
<keyword evidence="13" id="KW-0175">Coiled coil</keyword>
<dbReference type="GO" id="GO:0005829">
    <property type="term" value="C:cytosol"/>
    <property type="evidence" value="ECO:0007669"/>
    <property type="project" value="TreeGrafter"/>
</dbReference>
<dbReference type="FunFam" id="3.90.740.10:FF:000010">
    <property type="entry name" value="Valine--tRNA ligase"/>
    <property type="match status" value="1"/>
</dbReference>
<keyword evidence="14" id="KW-0030">Aminoacyl-tRNA synthetase</keyword>
<evidence type="ECO:0000256" key="15">
    <source>
        <dbReference type="ARBA" id="ARBA00029936"/>
    </source>
</evidence>
<dbReference type="Gene3D" id="3.40.50.620">
    <property type="entry name" value="HUPs"/>
    <property type="match status" value="2"/>
</dbReference>
<dbReference type="Gene3D" id="3.30.200.20">
    <property type="entry name" value="Phosphorylase Kinase, domain 1"/>
    <property type="match status" value="1"/>
</dbReference>
<evidence type="ECO:0000256" key="8">
    <source>
        <dbReference type="ARBA" id="ARBA00022679"/>
    </source>
</evidence>
<feature type="compositionally biased region" description="Polar residues" evidence="18">
    <location>
        <begin position="612"/>
        <end position="628"/>
    </location>
</feature>
<proteinExistence type="inferred from homology"/>
<feature type="region of interest" description="Disordered" evidence="18">
    <location>
        <begin position="30"/>
        <end position="73"/>
    </location>
</feature>
<feature type="binding site" evidence="17">
    <location>
        <position position="183"/>
    </location>
    <ligand>
        <name>ATP</name>
        <dbReference type="ChEBI" id="CHEBI:30616"/>
    </ligand>
</feature>
<dbReference type="InterPro" id="IPR009080">
    <property type="entry name" value="tRNAsynth_Ia_anticodon-bd"/>
</dbReference>
<dbReference type="Gene3D" id="1.10.510.10">
    <property type="entry name" value="Transferase(Phosphotransferase) domain 1"/>
    <property type="match status" value="1"/>
</dbReference>
<dbReference type="InterPro" id="IPR002300">
    <property type="entry name" value="aa-tRNA-synth_Ia"/>
</dbReference>
<evidence type="ECO:0000256" key="14">
    <source>
        <dbReference type="ARBA" id="ARBA00023146"/>
    </source>
</evidence>
<evidence type="ECO:0000259" key="19">
    <source>
        <dbReference type="PROSITE" id="PS50011"/>
    </source>
</evidence>
<dbReference type="Gene3D" id="3.90.740.10">
    <property type="entry name" value="Valyl/Leucyl/Isoleucyl-tRNA synthetase, editing domain"/>
    <property type="match status" value="2"/>
</dbReference>
<dbReference type="NCBIfam" id="TIGR00422">
    <property type="entry name" value="valS"/>
    <property type="match status" value="1"/>
</dbReference>
<dbReference type="InterPro" id="IPR033705">
    <property type="entry name" value="Anticodon_Ia_Val"/>
</dbReference>
<dbReference type="Gene3D" id="1.10.730.10">
    <property type="entry name" value="Isoleucyl-tRNA Synthetase, Domain 1"/>
    <property type="match status" value="1"/>
</dbReference>
<dbReference type="EC" id="2.7.11.1" evidence="3"/>
<evidence type="ECO:0000256" key="18">
    <source>
        <dbReference type="SAM" id="MobiDB-lite"/>
    </source>
</evidence>
<dbReference type="Pfam" id="PF00133">
    <property type="entry name" value="tRNA-synt_1"/>
    <property type="match status" value="1"/>
</dbReference>
<keyword evidence="11 17" id="KW-0067">ATP-binding</keyword>
<dbReference type="FunFam" id="1.10.730.10:FF:000009">
    <property type="entry name" value="Valine--tRNA ligase, mitochondrial"/>
    <property type="match status" value="1"/>
</dbReference>
<dbReference type="InterPro" id="IPR017441">
    <property type="entry name" value="Protein_kinase_ATP_BS"/>
</dbReference>
<dbReference type="SUPFAM" id="SSF56112">
    <property type="entry name" value="Protein kinase-like (PK-like)"/>
    <property type="match status" value="1"/>
</dbReference>
<dbReference type="InterPro" id="IPR008271">
    <property type="entry name" value="Ser/Thr_kinase_AS"/>
</dbReference>
<dbReference type="InterPro" id="IPR009008">
    <property type="entry name" value="Val/Leu/Ile-tRNA-synth_edit"/>
</dbReference>
<comment type="catalytic activity">
    <reaction evidence="16">
        <text>tRNA(Val) + L-valine + ATP = L-valyl-tRNA(Val) + AMP + diphosphate</text>
        <dbReference type="Rhea" id="RHEA:10704"/>
        <dbReference type="Rhea" id="RHEA-COMP:9672"/>
        <dbReference type="Rhea" id="RHEA-COMP:9708"/>
        <dbReference type="ChEBI" id="CHEBI:30616"/>
        <dbReference type="ChEBI" id="CHEBI:33019"/>
        <dbReference type="ChEBI" id="CHEBI:57762"/>
        <dbReference type="ChEBI" id="CHEBI:78442"/>
        <dbReference type="ChEBI" id="CHEBI:78537"/>
        <dbReference type="ChEBI" id="CHEBI:456215"/>
        <dbReference type="EC" id="6.1.1.9"/>
    </reaction>
</comment>
<dbReference type="SUPFAM" id="SSF52374">
    <property type="entry name" value="Nucleotidylyl transferase"/>
    <property type="match status" value="1"/>
</dbReference>
<dbReference type="EMBL" id="WWBZ02000016">
    <property type="protein sequence ID" value="KAF4310178.1"/>
    <property type="molecule type" value="Genomic_DNA"/>
</dbReference>
<comment type="subcellular location">
    <subcellularLocation>
        <location evidence="1">Cytoplasm</location>
    </subcellularLocation>
</comment>
<dbReference type="CDD" id="cd07962">
    <property type="entry name" value="Anticodon_Ia_Val"/>
    <property type="match status" value="1"/>
</dbReference>
<dbReference type="InterPro" id="IPR002303">
    <property type="entry name" value="Valyl-tRNA_ligase"/>
</dbReference>
<dbReference type="FunFam" id="1.10.510.10:FF:000059">
    <property type="entry name" value="Casein kinase II subunit alpha"/>
    <property type="match status" value="1"/>
</dbReference>
<dbReference type="HAMAP" id="MF_02004">
    <property type="entry name" value="Val_tRNA_synth_type1"/>
    <property type="match status" value="1"/>
</dbReference>